<keyword evidence="2" id="KW-1133">Transmembrane helix</keyword>
<accession>A0ABP4ID98</accession>
<sequence>MTGPGPGRYRPGSGEDPRPTVTPTRYRDLIAIAVVATLLGNILVQLTYSTIPPLPVAAGVTIGVLAVAEFGVGIVLRRRIERRGGAAPVPPLVAARAVLLAKASSVAGAVIAGLWAGLLVHTVPRADVVVAAFRDSVTAGIGLVCALLLVGGALWLEYCCRAPEDPDDSDGAARS</sequence>
<evidence type="ECO:0000313" key="4">
    <source>
        <dbReference type="Proteomes" id="UP001501414"/>
    </source>
</evidence>
<evidence type="ECO:0000256" key="2">
    <source>
        <dbReference type="SAM" id="Phobius"/>
    </source>
</evidence>
<name>A0ABP4ID98_9PSEU</name>
<keyword evidence="4" id="KW-1185">Reference proteome</keyword>
<keyword evidence="2" id="KW-0812">Transmembrane</keyword>
<dbReference type="InterPro" id="IPR021517">
    <property type="entry name" value="DUF3180"/>
</dbReference>
<dbReference type="RefSeq" id="WP_344021410.1">
    <property type="nucleotide sequence ID" value="NZ_BAAAJK010000007.1"/>
</dbReference>
<comment type="caution">
    <text evidence="3">The sequence shown here is derived from an EMBL/GenBank/DDBJ whole genome shotgun (WGS) entry which is preliminary data.</text>
</comment>
<feature type="transmembrane region" description="Helical" evidence="2">
    <location>
        <begin position="54"/>
        <end position="76"/>
    </location>
</feature>
<protein>
    <submittedName>
        <fullName evidence="3">DUF3180 domain-containing protein</fullName>
    </submittedName>
</protein>
<dbReference type="EMBL" id="BAAAJK010000007">
    <property type="protein sequence ID" value="GAA1387536.1"/>
    <property type="molecule type" value="Genomic_DNA"/>
</dbReference>
<proteinExistence type="predicted"/>
<gene>
    <name evidence="3" type="ORF">GCM10009613_23390</name>
</gene>
<feature type="transmembrane region" description="Helical" evidence="2">
    <location>
        <begin position="137"/>
        <end position="156"/>
    </location>
</feature>
<feature type="transmembrane region" description="Helical" evidence="2">
    <location>
        <begin position="97"/>
        <end position="117"/>
    </location>
</feature>
<dbReference type="Pfam" id="PF11377">
    <property type="entry name" value="DUF3180"/>
    <property type="match status" value="1"/>
</dbReference>
<feature type="region of interest" description="Disordered" evidence="1">
    <location>
        <begin position="1"/>
        <end position="21"/>
    </location>
</feature>
<evidence type="ECO:0000313" key="3">
    <source>
        <dbReference type="EMBL" id="GAA1387536.1"/>
    </source>
</evidence>
<reference evidence="4" key="1">
    <citation type="journal article" date="2019" name="Int. J. Syst. Evol. Microbiol.">
        <title>The Global Catalogue of Microorganisms (GCM) 10K type strain sequencing project: providing services to taxonomists for standard genome sequencing and annotation.</title>
        <authorList>
            <consortium name="The Broad Institute Genomics Platform"/>
            <consortium name="The Broad Institute Genome Sequencing Center for Infectious Disease"/>
            <person name="Wu L."/>
            <person name="Ma J."/>
        </authorList>
    </citation>
    <scope>NUCLEOTIDE SEQUENCE [LARGE SCALE GENOMIC DNA]</scope>
    <source>
        <strain evidence="4">JCM 11896</strain>
    </source>
</reference>
<dbReference type="Proteomes" id="UP001501414">
    <property type="component" value="Unassembled WGS sequence"/>
</dbReference>
<organism evidence="3 4">
    <name type="scientific">Pseudonocardia kongjuensis</name>
    <dbReference type="NCBI Taxonomy" id="102227"/>
    <lineage>
        <taxon>Bacteria</taxon>
        <taxon>Bacillati</taxon>
        <taxon>Actinomycetota</taxon>
        <taxon>Actinomycetes</taxon>
        <taxon>Pseudonocardiales</taxon>
        <taxon>Pseudonocardiaceae</taxon>
        <taxon>Pseudonocardia</taxon>
    </lineage>
</organism>
<evidence type="ECO:0000256" key="1">
    <source>
        <dbReference type="SAM" id="MobiDB-lite"/>
    </source>
</evidence>
<feature type="transmembrane region" description="Helical" evidence="2">
    <location>
        <begin position="29"/>
        <end position="48"/>
    </location>
</feature>
<keyword evidence="2" id="KW-0472">Membrane</keyword>